<accession>A0A844BXP3</accession>
<proteinExistence type="predicted"/>
<protein>
    <submittedName>
        <fullName evidence="1">Uncharacterized protein</fullName>
    </submittedName>
</protein>
<dbReference type="EMBL" id="WJQR01000016">
    <property type="protein sequence ID" value="MRI82673.1"/>
    <property type="molecule type" value="Genomic_DNA"/>
</dbReference>
<evidence type="ECO:0000313" key="2">
    <source>
        <dbReference type="Proteomes" id="UP000469870"/>
    </source>
</evidence>
<organism evidence="1 2">
    <name type="scientific">Fundicoccus ignavus</name>
    <dbReference type="NCBI Taxonomy" id="2664442"/>
    <lineage>
        <taxon>Bacteria</taxon>
        <taxon>Bacillati</taxon>
        <taxon>Bacillota</taxon>
        <taxon>Bacilli</taxon>
        <taxon>Lactobacillales</taxon>
        <taxon>Aerococcaceae</taxon>
        <taxon>Fundicoccus</taxon>
    </lineage>
</organism>
<sequence length="58" mass="6821">MYVEKMMRVWVKIYLEKEFGVTTKGKGFFGESLLPIRVKMYLSLVEKSCKKSLDNEIV</sequence>
<gene>
    <name evidence="1" type="ORF">GIY11_11690</name>
</gene>
<dbReference type="RefSeq" id="WP_153862731.1">
    <property type="nucleotide sequence ID" value="NZ_WJQR01000016.1"/>
</dbReference>
<name>A0A844BXP3_9LACT</name>
<evidence type="ECO:0000313" key="1">
    <source>
        <dbReference type="EMBL" id="MRI82673.1"/>
    </source>
</evidence>
<comment type="caution">
    <text evidence="1">The sequence shown here is derived from an EMBL/GenBank/DDBJ whole genome shotgun (WGS) entry which is preliminary data.</text>
</comment>
<dbReference type="AlphaFoldDB" id="A0A844BXP3"/>
<dbReference type="Proteomes" id="UP000469870">
    <property type="component" value="Unassembled WGS sequence"/>
</dbReference>
<reference evidence="1 2" key="1">
    <citation type="submission" date="2019-11" db="EMBL/GenBank/DDBJ databases">
        <title>Characterisation of Fundicoccus ignavus gen. nov. sp. nov., a novel genus of the family Aerococcaceae isolated from bulk tank milk.</title>
        <authorList>
            <person name="Siebert A."/>
            <person name="Huptas C."/>
            <person name="Wenning M."/>
            <person name="Scherer S."/>
            <person name="Doll E.V."/>
        </authorList>
    </citation>
    <scope>NUCLEOTIDE SEQUENCE [LARGE SCALE GENOMIC DNA]</scope>
    <source>
        <strain evidence="1 2">DSM 109653</strain>
    </source>
</reference>